<evidence type="ECO:0000313" key="4">
    <source>
        <dbReference type="Proteomes" id="UP000286715"/>
    </source>
</evidence>
<dbReference type="InterPro" id="IPR050266">
    <property type="entry name" value="AB_hydrolase_sf"/>
</dbReference>
<dbReference type="InterPro" id="IPR013595">
    <property type="entry name" value="Pept_S33_TAP-like_C"/>
</dbReference>
<reference evidence="3 4" key="1">
    <citation type="submission" date="2018-11" db="EMBL/GenBank/DDBJ databases">
        <title>Schleiferia aggregans sp. nov., a moderately thermophilic heterotrophic bacterium isolated from microbial mats at a terrestrial hot spring.</title>
        <authorList>
            <person name="Iino T."/>
            <person name="Ohkuma M."/>
            <person name="Haruta S."/>
        </authorList>
    </citation>
    <scope>NUCLEOTIDE SEQUENCE [LARGE SCALE GENOMIC DNA]</scope>
    <source>
        <strain evidence="3 4">LA</strain>
    </source>
</reference>
<evidence type="ECO:0000259" key="2">
    <source>
        <dbReference type="Pfam" id="PF12146"/>
    </source>
</evidence>
<dbReference type="Pfam" id="PF12146">
    <property type="entry name" value="Hydrolase_4"/>
    <property type="match status" value="1"/>
</dbReference>
<gene>
    <name evidence="3" type="ORF">JCM31826_20540</name>
</gene>
<dbReference type="Gene3D" id="3.40.50.1820">
    <property type="entry name" value="alpha/beta hydrolase"/>
    <property type="match status" value="1"/>
</dbReference>
<accession>A0A401XNK6</accession>
<name>A0A401XNK6_9FLAO</name>
<dbReference type="RefSeq" id="WP_124398628.1">
    <property type="nucleotide sequence ID" value="NZ_BHZE01000027.1"/>
</dbReference>
<organism evidence="3 4">
    <name type="scientific">Thermaurantimonas aggregans</name>
    <dbReference type="NCBI Taxonomy" id="2173829"/>
    <lineage>
        <taxon>Bacteria</taxon>
        <taxon>Pseudomonadati</taxon>
        <taxon>Bacteroidota</taxon>
        <taxon>Flavobacteriia</taxon>
        <taxon>Flavobacteriales</taxon>
        <taxon>Schleiferiaceae</taxon>
        <taxon>Thermaurantimonas</taxon>
    </lineage>
</organism>
<proteinExistence type="predicted"/>
<sequence>MKDNSPTKPVPSFKVPKWIPITIRMLEKFSPKLALKLALKFFFRPIPFKTPPVERKWQNKALQKTLYASDMPFTLYRWGKKGPKVLLVHGWSGRGTQFYKLIKKLVKQGYQTFAIDAPGHGRYPAKKTDLLKFIQAVETVHGEYGPFYALIGHSLGGVAISNAVIRGVSTRKLVVIGSPALISNTVKDFCVRIGASKKIEVALMIKLKELYGENIQQYSLATVVTKLSIPGLIVHDTHDEDVNYSEAQLVHQNWPGSQLLTSSGLGHRRVLRDKHVNKKIIRFLEKETHLHSMTYEQIQQLFIKNKKNSDNQ</sequence>
<dbReference type="Pfam" id="PF08386">
    <property type="entry name" value="Abhydrolase_4"/>
    <property type="match status" value="1"/>
</dbReference>
<dbReference type="AlphaFoldDB" id="A0A401XNK6"/>
<evidence type="ECO:0000313" key="3">
    <source>
        <dbReference type="EMBL" id="GCD78572.1"/>
    </source>
</evidence>
<dbReference type="GO" id="GO:0016787">
    <property type="term" value="F:hydrolase activity"/>
    <property type="evidence" value="ECO:0007669"/>
    <property type="project" value="UniProtKB-KW"/>
</dbReference>
<dbReference type="InterPro" id="IPR029058">
    <property type="entry name" value="AB_hydrolase_fold"/>
</dbReference>
<dbReference type="GO" id="GO:0016020">
    <property type="term" value="C:membrane"/>
    <property type="evidence" value="ECO:0007669"/>
    <property type="project" value="TreeGrafter"/>
</dbReference>
<evidence type="ECO:0000259" key="1">
    <source>
        <dbReference type="Pfam" id="PF08386"/>
    </source>
</evidence>
<dbReference type="PANTHER" id="PTHR43798:SF33">
    <property type="entry name" value="HYDROLASE, PUTATIVE (AFU_ORTHOLOGUE AFUA_2G14860)-RELATED"/>
    <property type="match status" value="1"/>
</dbReference>
<dbReference type="InterPro" id="IPR022742">
    <property type="entry name" value="Hydrolase_4"/>
</dbReference>
<feature type="domain" description="Serine aminopeptidase S33" evidence="2">
    <location>
        <begin position="84"/>
        <end position="184"/>
    </location>
</feature>
<dbReference type="Proteomes" id="UP000286715">
    <property type="component" value="Unassembled WGS sequence"/>
</dbReference>
<keyword evidence="3" id="KW-0378">Hydrolase</keyword>
<protein>
    <submittedName>
        <fullName evidence="3">Alpha/beta hydrolase</fullName>
    </submittedName>
</protein>
<dbReference type="PANTHER" id="PTHR43798">
    <property type="entry name" value="MONOACYLGLYCEROL LIPASE"/>
    <property type="match status" value="1"/>
</dbReference>
<keyword evidence="4" id="KW-1185">Reference proteome</keyword>
<feature type="domain" description="Peptidase S33 tripeptidyl aminopeptidase-like C-terminal" evidence="1">
    <location>
        <begin position="227"/>
        <end position="286"/>
    </location>
</feature>
<dbReference type="OrthoDB" id="9785847at2"/>
<comment type="caution">
    <text evidence="3">The sequence shown here is derived from an EMBL/GenBank/DDBJ whole genome shotgun (WGS) entry which is preliminary data.</text>
</comment>
<dbReference type="EMBL" id="BHZE01000027">
    <property type="protein sequence ID" value="GCD78572.1"/>
    <property type="molecule type" value="Genomic_DNA"/>
</dbReference>
<dbReference type="SUPFAM" id="SSF53474">
    <property type="entry name" value="alpha/beta-Hydrolases"/>
    <property type="match status" value="1"/>
</dbReference>